<reference evidence="3" key="1">
    <citation type="submission" date="2017-10" db="EMBL/GenBank/DDBJ databases">
        <authorList>
            <person name="Toshchakov S.V."/>
            <person name="Goeva M.A."/>
        </authorList>
    </citation>
    <scope>NUCLEOTIDE SEQUENCE [LARGE SCALE GENOMIC DNA]</scope>
    <source>
        <strain evidence="3">JR1/69-1-13</strain>
    </source>
</reference>
<evidence type="ECO:0000313" key="3">
    <source>
        <dbReference type="Proteomes" id="UP000245048"/>
    </source>
</evidence>
<keyword evidence="3" id="KW-1185">Reference proteome</keyword>
<dbReference type="InterPro" id="IPR000120">
    <property type="entry name" value="Amidase"/>
</dbReference>
<dbReference type="InterPro" id="IPR036928">
    <property type="entry name" value="AS_sf"/>
</dbReference>
<evidence type="ECO:0000259" key="1">
    <source>
        <dbReference type="Pfam" id="PF01425"/>
    </source>
</evidence>
<name>A0A2U1V3N6_9PROT</name>
<accession>A0A2U1V3N6</accession>
<comment type="caution">
    <text evidence="2">The sequence shown here is derived from an EMBL/GenBank/DDBJ whole genome shotgun (WGS) entry which is preliminary data.</text>
</comment>
<dbReference type="AlphaFoldDB" id="A0A2U1V3N6"/>
<dbReference type="RefSeq" id="WP_109517333.1">
    <property type="nucleotide sequence ID" value="NZ_PDOA01000007.1"/>
</dbReference>
<proteinExistence type="predicted"/>
<dbReference type="PANTHER" id="PTHR11895:SF176">
    <property type="entry name" value="AMIDASE AMID-RELATED"/>
    <property type="match status" value="1"/>
</dbReference>
<dbReference type="PANTHER" id="PTHR11895">
    <property type="entry name" value="TRANSAMIDASE"/>
    <property type="match status" value="1"/>
</dbReference>
<dbReference type="Pfam" id="PF01425">
    <property type="entry name" value="Amidase"/>
    <property type="match status" value="1"/>
</dbReference>
<dbReference type="GO" id="GO:0016740">
    <property type="term" value="F:transferase activity"/>
    <property type="evidence" value="ECO:0007669"/>
    <property type="project" value="UniProtKB-KW"/>
</dbReference>
<dbReference type="OrthoDB" id="9811471at2"/>
<dbReference type="EMBL" id="PDOA01000007">
    <property type="protein sequence ID" value="PWC28512.1"/>
    <property type="molecule type" value="Genomic_DNA"/>
</dbReference>
<gene>
    <name evidence="2" type="ORF">CR165_12530</name>
</gene>
<organism evidence="2 3">
    <name type="scientific">Teichococcus aestuarii</name>
    <dbReference type="NCBI Taxonomy" id="568898"/>
    <lineage>
        <taxon>Bacteria</taxon>
        <taxon>Pseudomonadati</taxon>
        <taxon>Pseudomonadota</taxon>
        <taxon>Alphaproteobacteria</taxon>
        <taxon>Acetobacterales</taxon>
        <taxon>Roseomonadaceae</taxon>
        <taxon>Roseomonas</taxon>
    </lineage>
</organism>
<keyword evidence="2" id="KW-0808">Transferase</keyword>
<evidence type="ECO:0000313" key="2">
    <source>
        <dbReference type="EMBL" id="PWC28512.1"/>
    </source>
</evidence>
<dbReference type="InterPro" id="IPR023631">
    <property type="entry name" value="Amidase_dom"/>
</dbReference>
<sequence length="474" mass="49937">MSGETPLHFRTIAELSALIRDRRLSPVELMQSCLDRIHALDGRLNSVLLLLEEPALAAARQAEAEIAAGRWRGPLHGIPIGIKDIYETAGIPTTGHSALFRDHVPAEDATTIRRLREAGAVLFGKLSTWEFAIGGTSFDLPWPPARNPWDTERDPTGSSTGSAVAVAAGLCPGAMGTDTGGSIRAPAAWCGIAGHKPTYGLVSRRGVLPLAFSLDHAGPMCWTAEDCALMMAVLAGHDPLDPGSADVPVPDFSAALGDPGSLAGLRVGVVRHFYEEDVPCEPAVLAGVEDALRALRGLGATLTDVRLSPFGLWSAVGNLISRAESYAVHAESLKATPELYGSYGRRRLMAGAFVSSADYINAQRERGRLVEEVRAALREVDVLVFPSARDVAGPMGVDMLGAALPPFFSRPFNLTGSPAVSVCSGFSAEGLPVSLQIGGRAFEDPLVLKVGSAVERALGTRARRPALAMAEMAA</sequence>
<protein>
    <submittedName>
        <fullName evidence="2">Asp-tRNA(Asn)/Glu-tRNA(Gln) amidotransferase GatCAB subunit A</fullName>
    </submittedName>
</protein>
<feature type="domain" description="Amidase" evidence="1">
    <location>
        <begin position="28"/>
        <end position="448"/>
    </location>
</feature>
<dbReference type="Proteomes" id="UP000245048">
    <property type="component" value="Unassembled WGS sequence"/>
</dbReference>
<dbReference type="SUPFAM" id="SSF75304">
    <property type="entry name" value="Amidase signature (AS) enzymes"/>
    <property type="match status" value="1"/>
</dbReference>
<dbReference type="Gene3D" id="3.90.1300.10">
    <property type="entry name" value="Amidase signature (AS) domain"/>
    <property type="match status" value="1"/>
</dbReference>